<dbReference type="PANTHER" id="PTHR43495:SF5">
    <property type="entry name" value="GAMMA-AMINOBUTYRIC ACID PERMEASE"/>
    <property type="match status" value="1"/>
</dbReference>
<dbReference type="RefSeq" id="WP_377915186.1">
    <property type="nucleotide sequence ID" value="NZ_JBHRZT010000052.1"/>
</dbReference>
<keyword evidence="4" id="KW-0029">Amino-acid transport</keyword>
<name>A0ABV8B4C8_9BACI</name>
<evidence type="ECO:0000259" key="8">
    <source>
        <dbReference type="Pfam" id="PF00324"/>
    </source>
</evidence>
<keyword evidence="3 7" id="KW-0812">Transmembrane</keyword>
<dbReference type="Proteomes" id="UP001595752">
    <property type="component" value="Unassembled WGS sequence"/>
</dbReference>
<dbReference type="InterPro" id="IPR004841">
    <property type="entry name" value="AA-permease/SLC12A_dom"/>
</dbReference>
<evidence type="ECO:0000313" key="10">
    <source>
        <dbReference type="Proteomes" id="UP001595752"/>
    </source>
</evidence>
<evidence type="ECO:0000256" key="2">
    <source>
        <dbReference type="ARBA" id="ARBA00022448"/>
    </source>
</evidence>
<proteinExistence type="predicted"/>
<dbReference type="PANTHER" id="PTHR43495">
    <property type="entry name" value="GABA PERMEASE"/>
    <property type="match status" value="1"/>
</dbReference>
<dbReference type="PIRSF" id="PIRSF006060">
    <property type="entry name" value="AA_transporter"/>
    <property type="match status" value="1"/>
</dbReference>
<gene>
    <name evidence="9" type="ORF">ACFOU2_11480</name>
</gene>
<keyword evidence="10" id="KW-1185">Reference proteome</keyword>
<dbReference type="Gene3D" id="1.20.1740.10">
    <property type="entry name" value="Amino acid/polyamine transporter I"/>
    <property type="match status" value="1"/>
</dbReference>
<evidence type="ECO:0000256" key="5">
    <source>
        <dbReference type="ARBA" id="ARBA00022989"/>
    </source>
</evidence>
<accession>A0ABV8B4C8</accession>
<evidence type="ECO:0000256" key="3">
    <source>
        <dbReference type="ARBA" id="ARBA00022692"/>
    </source>
</evidence>
<feature type="transmembrane region" description="Helical" evidence="7">
    <location>
        <begin position="239"/>
        <end position="261"/>
    </location>
</feature>
<feature type="transmembrane region" description="Helical" evidence="7">
    <location>
        <begin position="422"/>
        <end position="440"/>
    </location>
</feature>
<keyword evidence="5 7" id="KW-1133">Transmembrane helix</keyword>
<feature type="transmembrane region" description="Helical" evidence="7">
    <location>
        <begin position="20"/>
        <end position="41"/>
    </location>
</feature>
<evidence type="ECO:0000256" key="1">
    <source>
        <dbReference type="ARBA" id="ARBA00004651"/>
    </source>
</evidence>
<dbReference type="PROSITE" id="PS51257">
    <property type="entry name" value="PROKAR_LIPOPROTEIN"/>
    <property type="match status" value="1"/>
</dbReference>
<evidence type="ECO:0000256" key="4">
    <source>
        <dbReference type="ARBA" id="ARBA00022970"/>
    </source>
</evidence>
<feature type="transmembrane region" description="Helical" evidence="7">
    <location>
        <begin position="365"/>
        <end position="385"/>
    </location>
</feature>
<dbReference type="EMBL" id="JBHRZT010000052">
    <property type="protein sequence ID" value="MFC3884076.1"/>
    <property type="molecule type" value="Genomic_DNA"/>
</dbReference>
<organism evidence="9 10">
    <name type="scientific">Bacillus songklensis</name>
    <dbReference type="NCBI Taxonomy" id="1069116"/>
    <lineage>
        <taxon>Bacteria</taxon>
        <taxon>Bacillati</taxon>
        <taxon>Bacillota</taxon>
        <taxon>Bacilli</taxon>
        <taxon>Bacillales</taxon>
        <taxon>Bacillaceae</taxon>
        <taxon>Bacillus</taxon>
    </lineage>
</organism>
<dbReference type="Pfam" id="PF00324">
    <property type="entry name" value="AA_permease"/>
    <property type="match status" value="1"/>
</dbReference>
<feature type="transmembrane region" description="Helical" evidence="7">
    <location>
        <begin position="338"/>
        <end position="359"/>
    </location>
</feature>
<feature type="transmembrane region" description="Helical" evidence="7">
    <location>
        <begin position="207"/>
        <end position="227"/>
    </location>
</feature>
<comment type="subcellular location">
    <subcellularLocation>
        <location evidence="1">Cell membrane</location>
        <topology evidence="1">Multi-pass membrane protein</topology>
    </subcellularLocation>
</comment>
<protein>
    <submittedName>
        <fullName evidence="9">Amino acid permease</fullName>
    </submittedName>
</protein>
<feature type="transmembrane region" description="Helical" evidence="7">
    <location>
        <begin position="97"/>
        <end position="121"/>
    </location>
</feature>
<evidence type="ECO:0000256" key="6">
    <source>
        <dbReference type="ARBA" id="ARBA00023136"/>
    </source>
</evidence>
<keyword evidence="6 7" id="KW-0472">Membrane</keyword>
<feature type="transmembrane region" description="Helical" evidence="7">
    <location>
        <begin position="397"/>
        <end position="416"/>
    </location>
</feature>
<comment type="caution">
    <text evidence="9">The sequence shown here is derived from an EMBL/GenBank/DDBJ whole genome shotgun (WGS) entry which is preliminary data.</text>
</comment>
<reference evidence="10" key="1">
    <citation type="journal article" date="2019" name="Int. J. Syst. Evol. Microbiol.">
        <title>The Global Catalogue of Microorganisms (GCM) 10K type strain sequencing project: providing services to taxonomists for standard genome sequencing and annotation.</title>
        <authorList>
            <consortium name="The Broad Institute Genomics Platform"/>
            <consortium name="The Broad Institute Genome Sequencing Center for Infectious Disease"/>
            <person name="Wu L."/>
            <person name="Ma J."/>
        </authorList>
    </citation>
    <scope>NUCLEOTIDE SEQUENCE [LARGE SCALE GENOMIC DNA]</scope>
    <source>
        <strain evidence="10">CCUG 61889</strain>
    </source>
</reference>
<evidence type="ECO:0000313" key="9">
    <source>
        <dbReference type="EMBL" id="MFC3884076.1"/>
    </source>
</evidence>
<feature type="transmembrane region" description="Helical" evidence="7">
    <location>
        <begin position="290"/>
        <end position="317"/>
    </location>
</feature>
<keyword evidence="2" id="KW-0813">Transport</keyword>
<evidence type="ECO:0000256" key="7">
    <source>
        <dbReference type="SAM" id="Phobius"/>
    </source>
</evidence>
<feature type="transmembrane region" description="Helical" evidence="7">
    <location>
        <begin position="157"/>
        <end position="179"/>
    </location>
</feature>
<feature type="transmembrane region" description="Helical" evidence="7">
    <location>
        <begin position="47"/>
        <end position="67"/>
    </location>
</feature>
<sequence>MSKTSCTGGQEENNLKWWQLSLIGVGCIIGTGYFLGSGLAIKMTGPSIIISFILAAFGTYLVFDVLAKMTASDPQKGSFCAYAKNAYGRWAGFSCGWVYWCSEILIIGSQLTALSIFSRFWFPDIPLWVFAAGYAVLGLLVILAGTKGFERIENLFAVIKVSAILMFLIIAALALFGVLDGGKPDLKIPDAGDEFFPKGLKGFWSSLIYAFYAFGGIEIMALMAINLQRKEDAPKSGKVMLLLLTIIYVLSIGLAVTMVSWRSFNAEESPFVIALDKYDLPFFPHVFNGALIIAGFSTMAASLFAVTSLLVTLAEGGDAPSFFAKKGKKEKAKEKPPLAAVGLTTAGLAASVILALLIPGKIYEYMTTAAGLMLLYNWFFILLSSGRLLQLTGWGKVKRILGMILIALAVSGTLWQKTSRPGFWMSLLFVVIIGLVVLMMRTKWKKGEGQKGILAIKTLGR</sequence>
<feature type="domain" description="Amino acid permease/ SLC12A" evidence="8">
    <location>
        <begin position="21"/>
        <end position="387"/>
    </location>
</feature>
<feature type="transmembrane region" description="Helical" evidence="7">
    <location>
        <begin position="127"/>
        <end position="145"/>
    </location>
</feature>